<proteinExistence type="predicted"/>
<protein>
    <submittedName>
        <fullName evidence="5">G protein-coupled receptor</fullName>
    </submittedName>
</protein>
<keyword evidence="2" id="KW-0812">Transmembrane</keyword>
<comment type="subcellular location">
    <subcellularLocation>
        <location evidence="1">Membrane</location>
    </subcellularLocation>
</comment>
<dbReference type="Proteomes" id="UP000005239">
    <property type="component" value="Unassembled WGS sequence"/>
</dbReference>
<dbReference type="InterPro" id="IPR017452">
    <property type="entry name" value="GPCR_Rhodpsn_7TM"/>
</dbReference>
<organism evidence="5 6">
    <name type="scientific">Pristionchus pacificus</name>
    <name type="common">Parasitic nematode worm</name>
    <dbReference type="NCBI Taxonomy" id="54126"/>
    <lineage>
        <taxon>Eukaryota</taxon>
        <taxon>Metazoa</taxon>
        <taxon>Ecdysozoa</taxon>
        <taxon>Nematoda</taxon>
        <taxon>Chromadorea</taxon>
        <taxon>Rhabditida</taxon>
        <taxon>Rhabditina</taxon>
        <taxon>Diplogasteromorpha</taxon>
        <taxon>Diplogasteroidea</taxon>
        <taxon>Neodiplogasteridae</taxon>
        <taxon>Pristionchus</taxon>
    </lineage>
</organism>
<keyword evidence="4" id="KW-0472">Membrane</keyword>
<dbReference type="AlphaFoldDB" id="A0A2A6CQ30"/>
<dbReference type="GO" id="GO:0016020">
    <property type="term" value="C:membrane"/>
    <property type="evidence" value="ECO:0007669"/>
    <property type="project" value="UniProtKB-SubCell"/>
</dbReference>
<name>A0A2A6CQ30_PRIPA</name>
<reference evidence="5" key="2">
    <citation type="submission" date="2022-06" db="UniProtKB">
        <authorList>
            <consortium name="EnsemblMetazoa"/>
        </authorList>
    </citation>
    <scope>IDENTIFICATION</scope>
    <source>
        <strain evidence="5">PS312</strain>
    </source>
</reference>
<evidence type="ECO:0000256" key="3">
    <source>
        <dbReference type="ARBA" id="ARBA00022989"/>
    </source>
</evidence>
<gene>
    <name evidence="5" type="primary">WBGene00279614</name>
</gene>
<evidence type="ECO:0000256" key="4">
    <source>
        <dbReference type="ARBA" id="ARBA00023136"/>
    </source>
</evidence>
<dbReference type="PANTHER" id="PTHR22943">
    <property type="entry name" value="7-TRANSMEMBRANE DOMAIN RECEPTOR C.ELEGANS"/>
    <property type="match status" value="1"/>
</dbReference>
<dbReference type="InterPro" id="IPR019428">
    <property type="entry name" value="7TM_GPCR_serpentine_rcpt_Str"/>
</dbReference>
<evidence type="ECO:0000256" key="2">
    <source>
        <dbReference type="ARBA" id="ARBA00022692"/>
    </source>
</evidence>
<keyword evidence="6" id="KW-1185">Reference proteome</keyword>
<dbReference type="EnsemblMetazoa" id="PPA41245.1">
    <property type="protein sequence ID" value="PPA41245.1"/>
    <property type="gene ID" value="WBGene00279614"/>
</dbReference>
<evidence type="ECO:0000313" key="5">
    <source>
        <dbReference type="EnsemblMetazoa" id="PPA41245.1"/>
    </source>
</evidence>
<dbReference type="Pfam" id="PF10326">
    <property type="entry name" value="7TM_GPCR_Str"/>
    <property type="match status" value="1"/>
</dbReference>
<keyword evidence="3" id="KW-1133">Transmembrane helix</keyword>
<accession>A0A8R1Z2J8</accession>
<reference evidence="6" key="1">
    <citation type="journal article" date="2008" name="Nat. Genet.">
        <title>The Pristionchus pacificus genome provides a unique perspective on nematode lifestyle and parasitism.</title>
        <authorList>
            <person name="Dieterich C."/>
            <person name="Clifton S.W."/>
            <person name="Schuster L.N."/>
            <person name="Chinwalla A."/>
            <person name="Delehaunty K."/>
            <person name="Dinkelacker I."/>
            <person name="Fulton L."/>
            <person name="Fulton R."/>
            <person name="Godfrey J."/>
            <person name="Minx P."/>
            <person name="Mitreva M."/>
            <person name="Roeseler W."/>
            <person name="Tian H."/>
            <person name="Witte H."/>
            <person name="Yang S.P."/>
            <person name="Wilson R.K."/>
            <person name="Sommer R.J."/>
        </authorList>
    </citation>
    <scope>NUCLEOTIDE SEQUENCE [LARGE SCALE GENOMIC DNA]</scope>
    <source>
        <strain evidence="6">PS312</strain>
    </source>
</reference>
<evidence type="ECO:0000256" key="1">
    <source>
        <dbReference type="ARBA" id="ARBA00004370"/>
    </source>
</evidence>
<dbReference type="PANTHER" id="PTHR22943:SF248">
    <property type="entry name" value="SEVEN TM RECEPTOR"/>
    <property type="match status" value="1"/>
</dbReference>
<sequence>MDVPVSFHQMFLRVTTVISLCGNGLLLLLLLHRRSTSLGNYRVLLIVFAITDIIISLFHIWYIPMFVLGRFGFIYYGYRSLFGKSAIAQNSNVLFSVTFYLPFFLIGIHFIYRYLLLARPSIVKYDFKRFMLFCAVYSIVYNTFFAFLSYCVCNLGITKRFYDILAGYEQRPLRSHINAAVVEYVTEDHEINFVAIFIILAAGSVGGHSILVSLVCVYKIFRALKHTVLDLTMKRVHIQLFRALLLQFSIPFIFSFLPFGAIVALPALGIPLGYTASVSLFFNGSTGLREEQREGTRKMLKNYRGFITQ</sequence>
<dbReference type="SUPFAM" id="SSF81321">
    <property type="entry name" value="Family A G protein-coupled receptor-like"/>
    <property type="match status" value="1"/>
</dbReference>
<dbReference type="PROSITE" id="PS50262">
    <property type="entry name" value="G_PROTEIN_RECEP_F1_2"/>
    <property type="match status" value="1"/>
</dbReference>
<evidence type="ECO:0000313" key="6">
    <source>
        <dbReference type="Proteomes" id="UP000005239"/>
    </source>
</evidence>
<accession>A0A2A6CQ30</accession>